<dbReference type="InterPro" id="IPR012944">
    <property type="entry name" value="SusD_RagB_dom"/>
</dbReference>
<gene>
    <name evidence="9" type="ORF">CPT03_10915</name>
</gene>
<feature type="chain" id="PRO_5013749760" evidence="6">
    <location>
        <begin position="21"/>
        <end position="493"/>
    </location>
</feature>
<comment type="subcellular location">
    <subcellularLocation>
        <location evidence="1">Cell outer membrane</location>
    </subcellularLocation>
</comment>
<dbReference type="AlphaFoldDB" id="A0A2D1U5S7"/>
<keyword evidence="10" id="KW-1185">Reference proteome</keyword>
<keyword evidence="5" id="KW-0998">Cell outer membrane</keyword>
<accession>A0A2D1U5S7</accession>
<dbReference type="Gene3D" id="1.25.40.390">
    <property type="match status" value="1"/>
</dbReference>
<organism evidence="9 10">
    <name type="scientific">Pedobacter ginsengisoli</name>
    <dbReference type="NCBI Taxonomy" id="363852"/>
    <lineage>
        <taxon>Bacteria</taxon>
        <taxon>Pseudomonadati</taxon>
        <taxon>Bacteroidota</taxon>
        <taxon>Sphingobacteriia</taxon>
        <taxon>Sphingobacteriales</taxon>
        <taxon>Sphingobacteriaceae</taxon>
        <taxon>Pedobacter</taxon>
    </lineage>
</organism>
<feature type="signal peptide" evidence="6">
    <location>
        <begin position="1"/>
        <end position="20"/>
    </location>
</feature>
<dbReference type="InterPro" id="IPR033985">
    <property type="entry name" value="SusD-like_N"/>
</dbReference>
<dbReference type="KEGG" id="pgs:CPT03_10915"/>
<feature type="domain" description="SusD-like N-terminal" evidence="8">
    <location>
        <begin position="22"/>
        <end position="224"/>
    </location>
</feature>
<keyword evidence="3 6" id="KW-0732">Signal</keyword>
<dbReference type="InterPro" id="IPR011990">
    <property type="entry name" value="TPR-like_helical_dom_sf"/>
</dbReference>
<reference evidence="9 10" key="1">
    <citation type="submission" date="2017-10" db="EMBL/GenBank/DDBJ databases">
        <title>Whole genome of Pedobacter ginsengisoli T01R-27 isolated from tomato rhizosphere.</title>
        <authorList>
            <person name="Weon H.-Y."/>
            <person name="Lee S.A."/>
            <person name="Sang M.K."/>
            <person name="Song J."/>
        </authorList>
    </citation>
    <scope>NUCLEOTIDE SEQUENCE [LARGE SCALE GENOMIC DNA]</scope>
    <source>
        <strain evidence="9 10">T01R-27</strain>
    </source>
</reference>
<evidence type="ECO:0000256" key="4">
    <source>
        <dbReference type="ARBA" id="ARBA00023136"/>
    </source>
</evidence>
<protein>
    <submittedName>
        <fullName evidence="9">RagB/SusD family nutrient uptake outer membrane protein</fullName>
    </submittedName>
</protein>
<dbReference type="Pfam" id="PF07980">
    <property type="entry name" value="SusD_RagB"/>
    <property type="match status" value="1"/>
</dbReference>
<dbReference type="PROSITE" id="PS51257">
    <property type="entry name" value="PROKAR_LIPOPROTEIN"/>
    <property type="match status" value="1"/>
</dbReference>
<dbReference type="RefSeq" id="WP_099438889.1">
    <property type="nucleotide sequence ID" value="NZ_CP024091.1"/>
</dbReference>
<evidence type="ECO:0000256" key="5">
    <source>
        <dbReference type="ARBA" id="ARBA00023237"/>
    </source>
</evidence>
<evidence type="ECO:0000256" key="2">
    <source>
        <dbReference type="ARBA" id="ARBA00006275"/>
    </source>
</evidence>
<proteinExistence type="inferred from homology"/>
<sequence>MKTKLYIIICFLMAAGFSSCKKFLTEEPESSATTGNAYKTASDIEAALTGVYNSLYTEYFVWEFFLLSDVRSDNAYAGGDAQEVYQYDNLAVSPLNVRVFYDWQQLYNGIAKANLVLEKIGEVKDVALDQGNRRAQIIGEAKFLRALFYFELVKNFGDVPLVMQFGKIDPAEANVSKSPAAEVYTTIITDLNDALAVPDSYSTASLSKSRVTKGAVYALLAKVYAQKSDRDYNKVLENIKHVEELGYKLHGNYDELFDGSHYVNDEAILEIQYKASTPQANYGPQLLLPPSISGDDWRKYCTPSKDLIKAFDTEGDQIRKNSTVLFEDVEWSDEFWKPCASAGSVPFTYKWRHAEGWASGDYVYILRYADILLLKAEALNALGRSSEALAPLNMVRDRVDLPIIKAGDFSDVQLADKILNERRLELAFEGQRWSDLIRANKLESVMGALKEYVLTCEGGSKQMNYNMNLDKRLLPIPQDELNRNTKLIQNKGY</sequence>
<dbReference type="Pfam" id="PF14322">
    <property type="entry name" value="SusD-like_3"/>
    <property type="match status" value="1"/>
</dbReference>
<evidence type="ECO:0000259" key="7">
    <source>
        <dbReference type="Pfam" id="PF07980"/>
    </source>
</evidence>
<dbReference type="OrthoDB" id="993981at2"/>
<comment type="similarity">
    <text evidence="2">Belongs to the SusD family.</text>
</comment>
<dbReference type="GO" id="GO:0009279">
    <property type="term" value="C:cell outer membrane"/>
    <property type="evidence" value="ECO:0007669"/>
    <property type="project" value="UniProtKB-SubCell"/>
</dbReference>
<evidence type="ECO:0000256" key="3">
    <source>
        <dbReference type="ARBA" id="ARBA00022729"/>
    </source>
</evidence>
<feature type="domain" description="RagB/SusD" evidence="7">
    <location>
        <begin position="351"/>
        <end position="493"/>
    </location>
</feature>
<name>A0A2D1U5S7_9SPHI</name>
<evidence type="ECO:0000256" key="6">
    <source>
        <dbReference type="SAM" id="SignalP"/>
    </source>
</evidence>
<evidence type="ECO:0000256" key="1">
    <source>
        <dbReference type="ARBA" id="ARBA00004442"/>
    </source>
</evidence>
<dbReference type="EMBL" id="CP024091">
    <property type="protein sequence ID" value="ATP56956.1"/>
    <property type="molecule type" value="Genomic_DNA"/>
</dbReference>
<dbReference type="CDD" id="cd08977">
    <property type="entry name" value="SusD"/>
    <property type="match status" value="1"/>
</dbReference>
<keyword evidence="4" id="KW-0472">Membrane</keyword>
<evidence type="ECO:0000313" key="10">
    <source>
        <dbReference type="Proteomes" id="UP000223749"/>
    </source>
</evidence>
<evidence type="ECO:0000313" key="9">
    <source>
        <dbReference type="EMBL" id="ATP56956.1"/>
    </source>
</evidence>
<evidence type="ECO:0000259" key="8">
    <source>
        <dbReference type="Pfam" id="PF14322"/>
    </source>
</evidence>
<dbReference type="SUPFAM" id="SSF48452">
    <property type="entry name" value="TPR-like"/>
    <property type="match status" value="1"/>
</dbReference>
<dbReference type="Proteomes" id="UP000223749">
    <property type="component" value="Chromosome"/>
</dbReference>